<evidence type="ECO:0000313" key="1">
    <source>
        <dbReference type="EMBL" id="PSS31048.1"/>
    </source>
</evidence>
<comment type="caution">
    <text evidence="1">The sequence shown here is derived from an EMBL/GenBank/DDBJ whole genome shotgun (WGS) entry which is preliminary data.</text>
</comment>
<sequence>MPPDLPLDIVPLILQHLCKKPMSKEWHPFQQAEDPFSSGDLPDEGQLSNKCDVSWKYDLFSFSLCSHAMRRAALPFIFESICYRFKSIWHKYPLTLNIAIEQDPSSTSVPSTPTRPKGLELPALQDLYEFMAITPHIAGVVKNLQLYYTAKPCYRHSEDTPGQEREKNLHHIDIRDLGKFLDLFGCLRSLELLGIPIDVPQSYHVLEIGGRAIDRLSFDSSHQCIFPPTISIQPYLAPLLLFDKIKKLVLDYPSQIHRPTSDGPLAPVYFPFPGESLVVMCSPGLVGPVLERLADTDASRTETHLRFLKVCELTHSDLRPLNKLLSRFGANLVELELDWTWDYGSQVLAPDDNFKLLSHCKNLRVVSIVMFDLSVPHDLDGAPQERYKIVAHGLVCLLSSCGATSIDLMLEIPWELLAALQDVLLDLNKRGVLRSVYVLPVEAREAWSQQIRQSKLDKFTDILDTSGIFAPLRESAQRIVAKALGVGLASGATRIL</sequence>
<dbReference type="Proteomes" id="UP000186601">
    <property type="component" value="Unassembled WGS sequence"/>
</dbReference>
<evidence type="ECO:0000313" key="2">
    <source>
        <dbReference type="Proteomes" id="UP000186601"/>
    </source>
</evidence>
<name>A0A2R6RM01_9APHY</name>
<keyword evidence="2" id="KW-1185">Reference proteome</keyword>
<organism evidence="1 2">
    <name type="scientific">Hermanssonia centrifuga</name>
    <dbReference type="NCBI Taxonomy" id="98765"/>
    <lineage>
        <taxon>Eukaryota</taxon>
        <taxon>Fungi</taxon>
        <taxon>Dikarya</taxon>
        <taxon>Basidiomycota</taxon>
        <taxon>Agaricomycotina</taxon>
        <taxon>Agaricomycetes</taxon>
        <taxon>Polyporales</taxon>
        <taxon>Meruliaceae</taxon>
        <taxon>Hermanssonia</taxon>
    </lineage>
</organism>
<protein>
    <submittedName>
        <fullName evidence="1">Uncharacterized protein</fullName>
    </submittedName>
</protein>
<dbReference type="EMBL" id="MLYV02000221">
    <property type="protein sequence ID" value="PSS31048.1"/>
    <property type="molecule type" value="Genomic_DNA"/>
</dbReference>
<dbReference type="AlphaFoldDB" id="A0A2R6RM01"/>
<proteinExistence type="predicted"/>
<gene>
    <name evidence="1" type="ORF">PHLCEN_2v2380</name>
</gene>
<reference evidence="1 2" key="1">
    <citation type="submission" date="2018-02" db="EMBL/GenBank/DDBJ databases">
        <title>Genome sequence of the basidiomycete white-rot fungus Phlebia centrifuga.</title>
        <authorList>
            <person name="Granchi Z."/>
            <person name="Peng M."/>
            <person name="de Vries R.P."/>
            <person name="Hilden K."/>
            <person name="Makela M.R."/>
            <person name="Grigoriev I."/>
            <person name="Riley R."/>
        </authorList>
    </citation>
    <scope>NUCLEOTIDE SEQUENCE [LARGE SCALE GENOMIC DNA]</scope>
    <source>
        <strain evidence="1 2">FBCC195</strain>
    </source>
</reference>
<accession>A0A2R6RM01</accession>